<protein>
    <submittedName>
        <fullName evidence="1">Diphosphoinositol polyphosphate phosphohydrolase 1</fullName>
    </submittedName>
</protein>
<sequence>MSGGDNDATASVSSSFNRIKSAGVKGTLGRLVGVFENQERKHRTYVYVLLVTELLEDWEDSVNIGKAPRLFTRRHRDRNGQSPLSVTSLPGFITILGFYCMSGRVLGL</sequence>
<dbReference type="EMBL" id="SRLO01016392">
    <property type="protein sequence ID" value="TNN24110.1"/>
    <property type="molecule type" value="Genomic_DNA"/>
</dbReference>
<dbReference type="Gene3D" id="3.90.79.10">
    <property type="entry name" value="Nucleoside Triphosphate Pyrophosphohydrolase"/>
    <property type="match status" value="1"/>
</dbReference>
<keyword evidence="1" id="KW-0378">Hydrolase</keyword>
<evidence type="ECO:0000313" key="2">
    <source>
        <dbReference type="Proteomes" id="UP000314294"/>
    </source>
</evidence>
<organism evidence="1 2">
    <name type="scientific">Liparis tanakae</name>
    <name type="common">Tanaka's snailfish</name>
    <dbReference type="NCBI Taxonomy" id="230148"/>
    <lineage>
        <taxon>Eukaryota</taxon>
        <taxon>Metazoa</taxon>
        <taxon>Chordata</taxon>
        <taxon>Craniata</taxon>
        <taxon>Vertebrata</taxon>
        <taxon>Euteleostomi</taxon>
        <taxon>Actinopterygii</taxon>
        <taxon>Neopterygii</taxon>
        <taxon>Teleostei</taxon>
        <taxon>Neoteleostei</taxon>
        <taxon>Acanthomorphata</taxon>
        <taxon>Eupercaria</taxon>
        <taxon>Perciformes</taxon>
        <taxon>Cottioidei</taxon>
        <taxon>Cottales</taxon>
        <taxon>Liparidae</taxon>
        <taxon>Liparis</taxon>
    </lineage>
</organism>
<dbReference type="GO" id="GO:0016787">
    <property type="term" value="F:hydrolase activity"/>
    <property type="evidence" value="ECO:0007669"/>
    <property type="project" value="UniProtKB-KW"/>
</dbReference>
<dbReference type="OrthoDB" id="2011998at2759"/>
<evidence type="ECO:0000313" key="1">
    <source>
        <dbReference type="EMBL" id="TNN24110.1"/>
    </source>
</evidence>
<keyword evidence="2" id="KW-1185">Reference proteome</keyword>
<name>A0A4Z2E685_9TELE</name>
<accession>A0A4Z2E685</accession>
<gene>
    <name evidence="1" type="primary">Nudt3</name>
    <name evidence="1" type="ORF">EYF80_065767</name>
</gene>
<dbReference type="AlphaFoldDB" id="A0A4Z2E685"/>
<comment type="caution">
    <text evidence="1">The sequence shown here is derived from an EMBL/GenBank/DDBJ whole genome shotgun (WGS) entry which is preliminary data.</text>
</comment>
<reference evidence="1 2" key="1">
    <citation type="submission" date="2019-03" db="EMBL/GenBank/DDBJ databases">
        <title>First draft genome of Liparis tanakae, snailfish: a comprehensive survey of snailfish specific genes.</title>
        <authorList>
            <person name="Kim W."/>
            <person name="Song I."/>
            <person name="Jeong J.-H."/>
            <person name="Kim D."/>
            <person name="Kim S."/>
            <person name="Ryu S."/>
            <person name="Song J.Y."/>
            <person name="Lee S.K."/>
        </authorList>
    </citation>
    <scope>NUCLEOTIDE SEQUENCE [LARGE SCALE GENOMIC DNA]</scope>
    <source>
        <tissue evidence="1">Muscle</tissue>
    </source>
</reference>
<proteinExistence type="predicted"/>
<dbReference type="Proteomes" id="UP000314294">
    <property type="component" value="Unassembled WGS sequence"/>
</dbReference>